<keyword evidence="1" id="KW-0863">Zinc-finger</keyword>
<dbReference type="Pfam" id="PF14223">
    <property type="entry name" value="Retrotran_gag_2"/>
    <property type="match status" value="1"/>
</dbReference>
<dbReference type="PANTHER" id="PTHR34676:SF17">
    <property type="entry name" value="OS06G0684500 PROTEIN"/>
    <property type="match status" value="1"/>
</dbReference>
<dbReference type="GO" id="GO:0008270">
    <property type="term" value="F:zinc ion binding"/>
    <property type="evidence" value="ECO:0007669"/>
    <property type="project" value="UniProtKB-KW"/>
</dbReference>
<evidence type="ECO:0000256" key="2">
    <source>
        <dbReference type="SAM" id="MobiDB-lite"/>
    </source>
</evidence>
<dbReference type="Pfam" id="PF07727">
    <property type="entry name" value="RVT_2"/>
    <property type="match status" value="1"/>
</dbReference>
<feature type="compositionally biased region" description="Acidic residues" evidence="2">
    <location>
        <begin position="432"/>
        <end position="444"/>
    </location>
</feature>
<gene>
    <name evidence="4" type="ORF">TSUD_377170</name>
</gene>
<dbReference type="InterPro" id="IPR013103">
    <property type="entry name" value="RVT_2"/>
</dbReference>
<feature type="compositionally biased region" description="Polar residues" evidence="2">
    <location>
        <begin position="780"/>
        <end position="789"/>
    </location>
</feature>
<dbReference type="SUPFAM" id="SSF57756">
    <property type="entry name" value="Retrovirus zinc finger-like domains"/>
    <property type="match status" value="1"/>
</dbReference>
<dbReference type="InterPro" id="IPR036875">
    <property type="entry name" value="Znf_CCHC_sf"/>
</dbReference>
<feature type="domain" description="CCHC-type" evidence="3">
    <location>
        <begin position="486"/>
        <end position="501"/>
    </location>
</feature>
<proteinExistence type="predicted"/>
<evidence type="ECO:0000313" key="4">
    <source>
        <dbReference type="EMBL" id="GAU22905.1"/>
    </source>
</evidence>
<keyword evidence="1" id="KW-0862">Zinc</keyword>
<sequence length="805" mass="93097">MLFLFLYDTCTCNKDILEHQVQPPAADFIHNSGPLRALASLHHREEIHSRPEFGERSQTNAGKRKHSLGVIPAYIQLFKGYPKAAQRLYSLVKQHTTTLQLNNSSSHAPLSKVRRRNFGDQSQTDQFSSKYMSCHYAELLAVIFKLLTDILRFQDSLIIIHLYIEGLEELLVLDLDQRKCNLRSLASLSGQSHKECGDWTSPRGSSNRPPLFDGDNYYYWKDKMELFLRSQDNNMWHVVEVGEYVPLVKDSTNPKPQAEWTTTEADIVLLNTKAKLFIKSALCREEYDRIMECKTAKEIWKTLQIHHEGTNSVKETRIDIGVRKFELFEMKEEETIDQMYGRFTSIINELNSLGKAYTTHERIRKILRCLPKTWRPIVTAITVTKDLTKVSLEDLIGSLKAHESILQEDKPKKKMIALETQSGECSQKDETLSENEESLQEDDEEELAFLSRRIQRLMTRRNQLKKNFQPKRNGAKPEVDISKIQCYGCNQFGHYKNDCPKNKQKKPFFKKKSMMATWDDLEETQSDDADQEANECLLALKRRPWYLDRGCSRHMTGDRNSFLSFETREGGSVTFGNNEKASIKGPPKTWRIVGYHPPDQIIGNIEDGVRTRKALQDVETNLGLISQIEPRSINEAIIDESWIEAMKEELHQFEKNEVWNLVPSPKDHSIIGTRWVFRNKLDENGKVVRNKARLVAQGYNQQEGIDYDETFAPVASATNEKMCEDFSNLMQSEFEMSMMGELGFFLGLQIKQQEDGIFISQEKYVNDLLKKYKMNESKIMSTPMHPSTSLDKDEKGKDVSEKEYR</sequence>
<accession>A0A2Z6MIB2</accession>
<protein>
    <recommendedName>
        <fullName evidence="3">CCHC-type domain-containing protein</fullName>
    </recommendedName>
</protein>
<dbReference type="InterPro" id="IPR054722">
    <property type="entry name" value="PolX-like_BBD"/>
</dbReference>
<keyword evidence="5" id="KW-1185">Reference proteome</keyword>
<keyword evidence="1" id="KW-0479">Metal-binding</keyword>
<reference evidence="5" key="1">
    <citation type="journal article" date="2017" name="Front. Plant Sci.">
        <title>Climate Clever Clovers: New Paradigm to Reduce the Environmental Footprint of Ruminants by Breeding Low Methanogenic Forages Utilizing Haplotype Variation.</title>
        <authorList>
            <person name="Kaur P."/>
            <person name="Appels R."/>
            <person name="Bayer P.E."/>
            <person name="Keeble-Gagnere G."/>
            <person name="Wang J."/>
            <person name="Hirakawa H."/>
            <person name="Shirasawa K."/>
            <person name="Vercoe P."/>
            <person name="Stefanova K."/>
            <person name="Durmic Z."/>
            <person name="Nichols P."/>
            <person name="Revell C."/>
            <person name="Isobe S.N."/>
            <person name="Edwards D."/>
            <person name="Erskine W."/>
        </authorList>
    </citation>
    <scope>NUCLEOTIDE SEQUENCE [LARGE SCALE GENOMIC DNA]</scope>
    <source>
        <strain evidence="5">cv. Daliak</strain>
    </source>
</reference>
<evidence type="ECO:0000256" key="1">
    <source>
        <dbReference type="PROSITE-ProRule" id="PRU00047"/>
    </source>
</evidence>
<organism evidence="4 5">
    <name type="scientific">Trifolium subterraneum</name>
    <name type="common">Subterranean clover</name>
    <dbReference type="NCBI Taxonomy" id="3900"/>
    <lineage>
        <taxon>Eukaryota</taxon>
        <taxon>Viridiplantae</taxon>
        <taxon>Streptophyta</taxon>
        <taxon>Embryophyta</taxon>
        <taxon>Tracheophyta</taxon>
        <taxon>Spermatophyta</taxon>
        <taxon>Magnoliopsida</taxon>
        <taxon>eudicotyledons</taxon>
        <taxon>Gunneridae</taxon>
        <taxon>Pentapetalae</taxon>
        <taxon>rosids</taxon>
        <taxon>fabids</taxon>
        <taxon>Fabales</taxon>
        <taxon>Fabaceae</taxon>
        <taxon>Papilionoideae</taxon>
        <taxon>50 kb inversion clade</taxon>
        <taxon>NPAAA clade</taxon>
        <taxon>Hologalegina</taxon>
        <taxon>IRL clade</taxon>
        <taxon>Trifolieae</taxon>
        <taxon>Trifolium</taxon>
    </lineage>
</organism>
<dbReference type="Proteomes" id="UP000242715">
    <property type="component" value="Unassembled WGS sequence"/>
</dbReference>
<dbReference type="SMART" id="SM00343">
    <property type="entry name" value="ZnF_C2HC"/>
    <property type="match status" value="1"/>
</dbReference>
<dbReference type="GO" id="GO:0003676">
    <property type="term" value="F:nucleic acid binding"/>
    <property type="evidence" value="ECO:0007669"/>
    <property type="project" value="InterPro"/>
</dbReference>
<dbReference type="PROSITE" id="PS50158">
    <property type="entry name" value="ZF_CCHC"/>
    <property type="match status" value="1"/>
</dbReference>
<dbReference type="Gene3D" id="4.10.60.10">
    <property type="entry name" value="Zinc finger, CCHC-type"/>
    <property type="match status" value="1"/>
</dbReference>
<dbReference type="OrthoDB" id="411615at2759"/>
<dbReference type="InterPro" id="IPR001878">
    <property type="entry name" value="Znf_CCHC"/>
</dbReference>
<evidence type="ECO:0000259" key="3">
    <source>
        <dbReference type="PROSITE" id="PS50158"/>
    </source>
</evidence>
<dbReference type="PANTHER" id="PTHR34676">
    <property type="entry name" value="DUF4219 DOMAIN-CONTAINING PROTEIN-RELATED"/>
    <property type="match status" value="1"/>
</dbReference>
<feature type="compositionally biased region" description="Basic and acidic residues" evidence="2">
    <location>
        <begin position="790"/>
        <end position="805"/>
    </location>
</feature>
<feature type="region of interest" description="Disordered" evidence="2">
    <location>
        <begin position="421"/>
        <end position="444"/>
    </location>
</feature>
<evidence type="ECO:0000313" key="5">
    <source>
        <dbReference type="Proteomes" id="UP000242715"/>
    </source>
</evidence>
<feature type="region of interest" description="Disordered" evidence="2">
    <location>
        <begin position="780"/>
        <end position="805"/>
    </location>
</feature>
<dbReference type="EMBL" id="DF973256">
    <property type="protein sequence ID" value="GAU22905.1"/>
    <property type="molecule type" value="Genomic_DNA"/>
</dbReference>
<name>A0A2Z6MIB2_TRISU</name>
<dbReference type="Pfam" id="PF22936">
    <property type="entry name" value="Pol_BBD"/>
    <property type="match status" value="1"/>
</dbReference>
<dbReference type="AlphaFoldDB" id="A0A2Z6MIB2"/>